<dbReference type="RefSeq" id="WP_120180025.1">
    <property type="nucleotide sequence ID" value="NZ_MBTA01000001.1"/>
</dbReference>
<organism evidence="2 3">
    <name type="scientific">Pelobium manganitolerans</name>
    <dbReference type="NCBI Taxonomy" id="1842495"/>
    <lineage>
        <taxon>Bacteria</taxon>
        <taxon>Pseudomonadati</taxon>
        <taxon>Bacteroidota</taxon>
        <taxon>Sphingobacteriia</taxon>
        <taxon>Sphingobacteriales</taxon>
        <taxon>Sphingobacteriaceae</taxon>
        <taxon>Pelobium</taxon>
    </lineage>
</organism>
<evidence type="ECO:0008006" key="4">
    <source>
        <dbReference type="Google" id="ProtNLM"/>
    </source>
</evidence>
<evidence type="ECO:0000256" key="1">
    <source>
        <dbReference type="SAM" id="SignalP"/>
    </source>
</evidence>
<sequence>MNKKYLLSFFFLLFALVSINTVYAQKRVTLTDEEQVQEEVSKEVEAAFKSEDFLKKKNKKFAAVSGYIVTDISVVKNGKIATFFKVDSDIKNNDFFEFLSDYLLAYKFNFKLPKQQKYKIRQTIQI</sequence>
<dbReference type="Proteomes" id="UP000283433">
    <property type="component" value="Unassembled WGS sequence"/>
</dbReference>
<dbReference type="EMBL" id="MBTA01000001">
    <property type="protein sequence ID" value="RKD20110.1"/>
    <property type="molecule type" value="Genomic_DNA"/>
</dbReference>
<proteinExistence type="predicted"/>
<evidence type="ECO:0000313" key="3">
    <source>
        <dbReference type="Proteomes" id="UP000283433"/>
    </source>
</evidence>
<name>A0A419SBR3_9SPHI</name>
<reference evidence="2 3" key="1">
    <citation type="submission" date="2016-07" db="EMBL/GenBank/DDBJ databases">
        <title>Genome of Pelobium manganitolerans.</title>
        <authorList>
            <person name="Wu S."/>
            <person name="Wang G."/>
        </authorList>
    </citation>
    <scope>NUCLEOTIDE SEQUENCE [LARGE SCALE GENOMIC DNA]</scope>
    <source>
        <strain evidence="2 3">YS-25</strain>
    </source>
</reference>
<protein>
    <recommendedName>
        <fullName evidence="4">TonB C-terminal domain-containing protein</fullName>
    </recommendedName>
</protein>
<accession>A0A419SBR3</accession>
<dbReference type="OrthoDB" id="769014at2"/>
<dbReference type="AlphaFoldDB" id="A0A419SBR3"/>
<feature type="signal peptide" evidence="1">
    <location>
        <begin position="1"/>
        <end position="24"/>
    </location>
</feature>
<feature type="chain" id="PRO_5019440490" description="TonB C-terminal domain-containing protein" evidence="1">
    <location>
        <begin position="25"/>
        <end position="126"/>
    </location>
</feature>
<keyword evidence="3" id="KW-1185">Reference proteome</keyword>
<gene>
    <name evidence="2" type="ORF">BCY91_00335</name>
</gene>
<evidence type="ECO:0000313" key="2">
    <source>
        <dbReference type="EMBL" id="RKD20110.1"/>
    </source>
</evidence>
<comment type="caution">
    <text evidence="2">The sequence shown here is derived from an EMBL/GenBank/DDBJ whole genome shotgun (WGS) entry which is preliminary data.</text>
</comment>
<keyword evidence="1" id="KW-0732">Signal</keyword>